<keyword evidence="5" id="KW-1185">Reference proteome</keyword>
<organism evidence="4 5">
    <name type="scientific">Kalanchoe fedtschenkoi</name>
    <name type="common">Lavender scallops</name>
    <name type="synonym">South American air plant</name>
    <dbReference type="NCBI Taxonomy" id="63787"/>
    <lineage>
        <taxon>Eukaryota</taxon>
        <taxon>Viridiplantae</taxon>
        <taxon>Streptophyta</taxon>
        <taxon>Embryophyta</taxon>
        <taxon>Tracheophyta</taxon>
        <taxon>Spermatophyta</taxon>
        <taxon>Magnoliopsida</taxon>
        <taxon>eudicotyledons</taxon>
        <taxon>Gunneridae</taxon>
        <taxon>Pentapetalae</taxon>
        <taxon>Saxifragales</taxon>
        <taxon>Crassulaceae</taxon>
        <taxon>Kalanchoe</taxon>
    </lineage>
</organism>
<evidence type="ECO:0000313" key="5">
    <source>
        <dbReference type="Proteomes" id="UP000594263"/>
    </source>
</evidence>
<feature type="domain" description="Jacalin-type lectin" evidence="3">
    <location>
        <begin position="1"/>
        <end position="109"/>
    </location>
</feature>
<dbReference type="SUPFAM" id="SSF51101">
    <property type="entry name" value="Mannose-binding lectins"/>
    <property type="match status" value="1"/>
</dbReference>
<dbReference type="Gene3D" id="2.100.10.30">
    <property type="entry name" value="Jacalin-like lectin domain"/>
    <property type="match status" value="1"/>
</dbReference>
<dbReference type="AlphaFoldDB" id="A0A7N0UHJ1"/>
<dbReference type="InterPro" id="IPR036404">
    <property type="entry name" value="Jacalin-like_lectin_dom_sf"/>
</dbReference>
<keyword evidence="2" id="KW-0430">Lectin</keyword>
<evidence type="ECO:0000259" key="3">
    <source>
        <dbReference type="PROSITE" id="PS51752"/>
    </source>
</evidence>
<dbReference type="Pfam" id="PF01419">
    <property type="entry name" value="Jacalin"/>
    <property type="match status" value="1"/>
</dbReference>
<dbReference type="Gramene" id="Kaladp0068s0253.1.v1.1">
    <property type="protein sequence ID" value="Kaladp0068s0253.1.v1.1"/>
    <property type="gene ID" value="Kaladp0068s0253.v1.1"/>
</dbReference>
<protein>
    <recommendedName>
        <fullName evidence="3">Jacalin-type lectin domain-containing protein</fullName>
    </recommendedName>
</protein>
<dbReference type="PANTHER" id="PTHR47293:SF70">
    <property type="entry name" value="JACALIN-RELATED LECTIN 24-RELATED"/>
    <property type="match status" value="1"/>
</dbReference>
<dbReference type="InterPro" id="IPR001229">
    <property type="entry name" value="Jacalin-like_lectin_dom"/>
</dbReference>
<evidence type="ECO:0000313" key="4">
    <source>
        <dbReference type="EnsemblPlants" id="Kaladp0068s0253.1.v1.1"/>
    </source>
</evidence>
<dbReference type="Proteomes" id="UP000594263">
    <property type="component" value="Unplaced"/>
</dbReference>
<dbReference type="PANTHER" id="PTHR47293">
    <property type="entry name" value="JACALIN-RELATED LECTIN 3"/>
    <property type="match status" value="1"/>
</dbReference>
<dbReference type="EnsemblPlants" id="Kaladp0068s0253.1.v1.1">
    <property type="protein sequence ID" value="Kaladp0068s0253.1.v1.1"/>
    <property type="gene ID" value="Kaladp0068s0253.v1.1"/>
</dbReference>
<accession>A0A7N0UHJ1</accession>
<evidence type="ECO:0000256" key="2">
    <source>
        <dbReference type="ARBA" id="ARBA00022734"/>
    </source>
</evidence>
<dbReference type="GO" id="GO:0030246">
    <property type="term" value="F:carbohydrate binding"/>
    <property type="evidence" value="ECO:0007669"/>
    <property type="project" value="UniProtKB-KW"/>
</dbReference>
<proteinExistence type="inferred from homology"/>
<name>A0A7N0UHJ1_KALFE</name>
<dbReference type="PROSITE" id="PS51752">
    <property type="entry name" value="JACALIN_LECTIN"/>
    <property type="match status" value="1"/>
</dbReference>
<evidence type="ECO:0000256" key="1">
    <source>
        <dbReference type="ARBA" id="ARBA00006568"/>
    </source>
</evidence>
<reference evidence="4" key="1">
    <citation type="submission" date="2021-01" db="UniProtKB">
        <authorList>
            <consortium name="EnsemblPlants"/>
        </authorList>
    </citation>
    <scope>IDENTIFICATION</scope>
</reference>
<comment type="similarity">
    <text evidence="1">Belongs to the jacalin lectin family.</text>
</comment>
<sequence length="130" mass="14237">MTLIKLGPVGVPREGSSWEEKGCSAEIRLDYPSEYITWVKIQGSWTGVEWIAMKTNLGKFHGPFPFRNNSINDNMLATGYFLGEENQFGGFHGSANETGLRSLGVYVQPVSSLDAPVAGRLAREEALAVD</sequence>